<protein>
    <submittedName>
        <fullName evidence="2">HET-domain-containing protein</fullName>
    </submittedName>
</protein>
<organism evidence="2 3">
    <name type="scientific">Rhizodiscina lignyota</name>
    <dbReference type="NCBI Taxonomy" id="1504668"/>
    <lineage>
        <taxon>Eukaryota</taxon>
        <taxon>Fungi</taxon>
        <taxon>Dikarya</taxon>
        <taxon>Ascomycota</taxon>
        <taxon>Pezizomycotina</taxon>
        <taxon>Dothideomycetes</taxon>
        <taxon>Pleosporomycetidae</taxon>
        <taxon>Aulographales</taxon>
        <taxon>Rhizodiscinaceae</taxon>
        <taxon>Rhizodiscina</taxon>
    </lineage>
</organism>
<feature type="non-terminal residue" evidence="2">
    <location>
        <position position="238"/>
    </location>
</feature>
<dbReference type="Proteomes" id="UP000799772">
    <property type="component" value="Unassembled WGS sequence"/>
</dbReference>
<name>A0A9P4M0I9_9PEZI</name>
<evidence type="ECO:0000313" key="2">
    <source>
        <dbReference type="EMBL" id="KAF2092518.1"/>
    </source>
</evidence>
<comment type="caution">
    <text evidence="2">The sequence shown here is derived from an EMBL/GenBank/DDBJ whole genome shotgun (WGS) entry which is preliminary data.</text>
</comment>
<dbReference type="Pfam" id="PF06985">
    <property type="entry name" value="HET"/>
    <property type="match status" value="1"/>
</dbReference>
<dbReference type="PANTHER" id="PTHR10622">
    <property type="entry name" value="HET DOMAIN-CONTAINING PROTEIN"/>
    <property type="match status" value="1"/>
</dbReference>
<accession>A0A9P4M0I9</accession>
<proteinExistence type="predicted"/>
<dbReference type="EMBL" id="ML978145">
    <property type="protein sequence ID" value="KAF2092518.1"/>
    <property type="molecule type" value="Genomic_DNA"/>
</dbReference>
<dbReference type="AlphaFoldDB" id="A0A9P4M0I9"/>
<sequence>MRLLHIDDDLSRRFETFEGGTIPPYAILSHRWEADEVLFEEMADSSAKSKLGYAKIRGCARKAKRHGLDYCWVDTCCIDKRSSAELTEAINSMYQWYQNAVECYAYLSDVPEAPWQKSKWFTRGWTLQELLAPNQVLFYDKRWNKLGTKDQLAEEIAEITAIAKTALTYYHVTRLSISERMSWASRRETTRIEDTAYCLMGIFNVNMPLLYGEGSRAFIRLQEEILRQGTNDWSLFAW</sequence>
<evidence type="ECO:0000259" key="1">
    <source>
        <dbReference type="Pfam" id="PF06985"/>
    </source>
</evidence>
<gene>
    <name evidence="2" type="ORF">NA57DRAFT_50035</name>
</gene>
<reference evidence="2" key="1">
    <citation type="journal article" date="2020" name="Stud. Mycol.">
        <title>101 Dothideomycetes genomes: a test case for predicting lifestyles and emergence of pathogens.</title>
        <authorList>
            <person name="Haridas S."/>
            <person name="Albert R."/>
            <person name="Binder M."/>
            <person name="Bloem J."/>
            <person name="Labutti K."/>
            <person name="Salamov A."/>
            <person name="Andreopoulos B."/>
            <person name="Baker S."/>
            <person name="Barry K."/>
            <person name="Bills G."/>
            <person name="Bluhm B."/>
            <person name="Cannon C."/>
            <person name="Castanera R."/>
            <person name="Culley D."/>
            <person name="Daum C."/>
            <person name="Ezra D."/>
            <person name="Gonzalez J."/>
            <person name="Henrissat B."/>
            <person name="Kuo A."/>
            <person name="Liang C."/>
            <person name="Lipzen A."/>
            <person name="Lutzoni F."/>
            <person name="Magnuson J."/>
            <person name="Mondo S."/>
            <person name="Nolan M."/>
            <person name="Ohm R."/>
            <person name="Pangilinan J."/>
            <person name="Park H.-J."/>
            <person name="Ramirez L."/>
            <person name="Alfaro M."/>
            <person name="Sun H."/>
            <person name="Tritt A."/>
            <person name="Yoshinaga Y."/>
            <person name="Zwiers L.-H."/>
            <person name="Turgeon B."/>
            <person name="Goodwin S."/>
            <person name="Spatafora J."/>
            <person name="Crous P."/>
            <person name="Grigoriev I."/>
        </authorList>
    </citation>
    <scope>NUCLEOTIDE SEQUENCE</scope>
    <source>
        <strain evidence="2">CBS 133067</strain>
    </source>
</reference>
<dbReference type="PANTHER" id="PTHR10622:SF10">
    <property type="entry name" value="HET DOMAIN-CONTAINING PROTEIN"/>
    <property type="match status" value="1"/>
</dbReference>
<feature type="domain" description="Heterokaryon incompatibility" evidence="1">
    <location>
        <begin position="25"/>
        <end position="109"/>
    </location>
</feature>
<dbReference type="OrthoDB" id="20872at2759"/>
<evidence type="ECO:0000313" key="3">
    <source>
        <dbReference type="Proteomes" id="UP000799772"/>
    </source>
</evidence>
<dbReference type="InterPro" id="IPR010730">
    <property type="entry name" value="HET"/>
</dbReference>
<keyword evidence="3" id="KW-1185">Reference proteome</keyword>